<evidence type="ECO:0000313" key="3">
    <source>
        <dbReference type="Proteomes" id="UP000271227"/>
    </source>
</evidence>
<feature type="transmembrane region" description="Helical" evidence="1">
    <location>
        <begin position="531"/>
        <end position="554"/>
    </location>
</feature>
<dbReference type="Gene3D" id="1.20.1640.10">
    <property type="entry name" value="Multidrug efflux transporter AcrB transmembrane domain"/>
    <property type="match status" value="2"/>
</dbReference>
<dbReference type="GO" id="GO:0042910">
    <property type="term" value="F:xenobiotic transmembrane transporter activity"/>
    <property type="evidence" value="ECO:0007669"/>
    <property type="project" value="TreeGrafter"/>
</dbReference>
<dbReference type="SUPFAM" id="SSF82693">
    <property type="entry name" value="Multidrug efflux transporter AcrB pore domain, PN1, PN2, PC1 and PC2 subdomains"/>
    <property type="match status" value="2"/>
</dbReference>
<dbReference type="RefSeq" id="WP_121938524.1">
    <property type="nucleotide sequence ID" value="NZ_REFR01000011.1"/>
</dbReference>
<keyword evidence="1" id="KW-0472">Membrane</keyword>
<keyword evidence="1" id="KW-1133">Transmembrane helix</keyword>
<comment type="caution">
    <text evidence="2">The sequence shown here is derived from an EMBL/GenBank/DDBJ whole genome shotgun (WGS) entry which is preliminary data.</text>
</comment>
<sequence length="1060" mass="112787">MTTLFYREWRVFALAVGIIVVTGLTAISTIGRQEDPTITNLYATVLTPYPGASPARVESLVTEKIEEELKEIKEIEEITSTSREGISVVGVELSKFLTDSEIETAWSEIRDALSDAAVQFPPGVPEPEFDNDRAGAFTVISALVPAEGAPYNPAILRRYGEQLQDRMRQLPGADQVRDFGFREEEVGVIIDPRRLSQLGLMPEQVSAAILAADAKVRAGQLRGGDTNLLIEVAGEIETVGRVAEIPVGAGPDGAIVRVGDVASIERGVREPAESLAFTNGVPAVLIGTEMSEGRQVDSWMTMVREELADFERILPSGIEHRLLFDQSEYTIDRLSTLISNLLIGSGLVILVLFFTLGWRGAVIVACILPLTTLFSLTVLQYLGLPIHQMSVAGLIVALGLLVDAAIVMTDDIRRRLLHGEPRLKSVEHGVRRLAAPLLASTVTTILAFVPMAVLPGPAGDFVGSIALAVIVMLTASFLLALTVTPALAGWMLPGTEAHESDIWLNRGVRAGRLGDLFAKSLDWALTHRKTALFAAVALPLTGFLSFGSLTAQFFPGIDRDQFYVQVRLDGTASIERTRAAAMKAGDIIAGDPNVTAVHWVIGESAPSFYYNMQMNQDGVSAFAEALVTTDDKWITRDVIPRLQARLDAALPGAQVLVRGLVQGPPVDAPVEVRVSGPNLEQLRVIGDELRARMANTAFITHTKADLSGGDPKVVFDLDEDKVRQAGLSLTDVAAFLEASLEGATGGSLIEATEELPVRVRVGSDWRGALDAIRALDMPVPSGAGTAATGVAVRSAYRSIPLAGLGTLRMEPSESPISRRDGERENNIQGYIPYDVLPEEALTVFQENLTAAPIALPAGYRISYGGDSDARSETVGNLVASLGLIAVLTVATIVLTFNSFSLSLITGLVAILSMGMSLLALEIFNYPFGIQALIGVIGSIGVSINAAIIIMTGLQKNAGAMAGDPASVRDVVVESSRHIVSTTTTTFGGFLPLIIEGGGFWPPFAMSIAGGVLLSTIVSFYFTPPAFLAMLGRKKASLAMVSGGMAGGHGSRDIIRPAAAE</sequence>
<feature type="transmembrane region" description="Helical" evidence="1">
    <location>
        <begin position="903"/>
        <end position="923"/>
    </location>
</feature>
<feature type="transmembrane region" description="Helical" evidence="1">
    <location>
        <begin position="461"/>
        <end position="483"/>
    </location>
</feature>
<dbReference type="Gene3D" id="3.30.70.1440">
    <property type="entry name" value="Multidrug efflux transporter AcrB pore domain"/>
    <property type="match status" value="1"/>
</dbReference>
<evidence type="ECO:0000256" key="1">
    <source>
        <dbReference type="SAM" id="Phobius"/>
    </source>
</evidence>
<feature type="transmembrane region" description="Helical" evidence="1">
    <location>
        <begin position="361"/>
        <end position="383"/>
    </location>
</feature>
<dbReference type="InterPro" id="IPR027463">
    <property type="entry name" value="AcrB_DN_DC_subdom"/>
</dbReference>
<dbReference type="Pfam" id="PF00873">
    <property type="entry name" value="ACR_tran"/>
    <property type="match status" value="1"/>
</dbReference>
<reference evidence="2 3" key="1">
    <citation type="submission" date="2018-10" db="EMBL/GenBank/DDBJ databases">
        <title>Genomic Encyclopedia of Archaeal and Bacterial Type Strains, Phase II (KMG-II): from individual species to whole genera.</title>
        <authorList>
            <person name="Goeker M."/>
        </authorList>
    </citation>
    <scope>NUCLEOTIDE SEQUENCE [LARGE SCALE GENOMIC DNA]</scope>
    <source>
        <strain evidence="2 3">DSM 25217</strain>
    </source>
</reference>
<dbReference type="Gene3D" id="3.30.70.1430">
    <property type="entry name" value="Multidrug efflux transporter AcrB pore domain"/>
    <property type="match status" value="2"/>
</dbReference>
<dbReference type="PANTHER" id="PTHR32063:SF18">
    <property type="entry name" value="CATION EFFLUX SYSTEM PROTEIN"/>
    <property type="match status" value="1"/>
</dbReference>
<feature type="transmembrane region" description="Helical" evidence="1">
    <location>
        <begin position="1006"/>
        <end position="1030"/>
    </location>
</feature>
<feature type="transmembrane region" description="Helical" evidence="1">
    <location>
        <begin position="877"/>
        <end position="896"/>
    </location>
</feature>
<keyword evidence="3" id="KW-1185">Reference proteome</keyword>
<dbReference type="InParanoid" id="A0A3M0CDA0"/>
<dbReference type="SUPFAM" id="SSF82866">
    <property type="entry name" value="Multidrug efflux transporter AcrB transmembrane domain"/>
    <property type="match status" value="2"/>
</dbReference>
<dbReference type="PRINTS" id="PR00702">
    <property type="entry name" value="ACRIFLAVINRP"/>
</dbReference>
<feature type="transmembrane region" description="Helical" evidence="1">
    <location>
        <begin position="974"/>
        <end position="994"/>
    </location>
</feature>
<dbReference type="AlphaFoldDB" id="A0A3M0CDA0"/>
<feature type="transmembrane region" description="Helical" evidence="1">
    <location>
        <begin position="389"/>
        <end position="412"/>
    </location>
</feature>
<dbReference type="Proteomes" id="UP000271227">
    <property type="component" value="Unassembled WGS sequence"/>
</dbReference>
<dbReference type="InterPro" id="IPR001036">
    <property type="entry name" value="Acrflvin-R"/>
</dbReference>
<dbReference type="PANTHER" id="PTHR32063">
    <property type="match status" value="1"/>
</dbReference>
<keyword evidence="1" id="KW-0812">Transmembrane</keyword>
<dbReference type="OrthoDB" id="9798415at2"/>
<accession>A0A3M0CDA0</accession>
<dbReference type="GO" id="GO:0005886">
    <property type="term" value="C:plasma membrane"/>
    <property type="evidence" value="ECO:0007669"/>
    <property type="project" value="TreeGrafter"/>
</dbReference>
<feature type="transmembrane region" description="Helical" evidence="1">
    <location>
        <begin position="334"/>
        <end position="354"/>
    </location>
</feature>
<name>A0A3M0CDA0_9PROT</name>
<proteinExistence type="predicted"/>
<dbReference type="EMBL" id="REFR01000011">
    <property type="protein sequence ID" value="RMB07728.1"/>
    <property type="molecule type" value="Genomic_DNA"/>
</dbReference>
<organism evidence="2 3">
    <name type="scientific">Eilatimonas milleporae</name>
    <dbReference type="NCBI Taxonomy" id="911205"/>
    <lineage>
        <taxon>Bacteria</taxon>
        <taxon>Pseudomonadati</taxon>
        <taxon>Pseudomonadota</taxon>
        <taxon>Alphaproteobacteria</taxon>
        <taxon>Kordiimonadales</taxon>
        <taxon>Kordiimonadaceae</taxon>
        <taxon>Eilatimonas</taxon>
    </lineage>
</organism>
<protein>
    <submittedName>
        <fullName evidence="2">Multidrug efflux pump subunit AcrB</fullName>
    </submittedName>
</protein>
<gene>
    <name evidence="2" type="ORF">BXY39_1816</name>
</gene>
<dbReference type="Gene3D" id="3.30.2090.10">
    <property type="entry name" value="Multidrug efflux transporter AcrB TolC docking domain, DN and DC subdomains"/>
    <property type="match status" value="2"/>
</dbReference>
<feature type="transmembrane region" description="Helical" evidence="1">
    <location>
        <begin position="929"/>
        <end position="953"/>
    </location>
</feature>
<feature type="transmembrane region" description="Helical" evidence="1">
    <location>
        <begin position="12"/>
        <end position="31"/>
    </location>
</feature>
<feature type="transmembrane region" description="Helical" evidence="1">
    <location>
        <begin position="433"/>
        <end position="455"/>
    </location>
</feature>
<evidence type="ECO:0000313" key="2">
    <source>
        <dbReference type="EMBL" id="RMB07728.1"/>
    </source>
</evidence>
<dbReference type="SUPFAM" id="SSF82714">
    <property type="entry name" value="Multidrug efflux transporter AcrB TolC docking domain, DN and DC subdomains"/>
    <property type="match status" value="2"/>
</dbReference>
<dbReference type="Gene3D" id="3.30.70.1320">
    <property type="entry name" value="Multidrug efflux transporter AcrB pore domain like"/>
    <property type="match status" value="1"/>
</dbReference>